<sequence>MYSPSLLPVLRSGHVKAFAPIAEEGLVGGIARILPEHLSAILGHGRVQLPPHCPSFQTMQWPGMNEVIDPKLFGSRAEFDSTLDHVLEEFSVELICLAGFVRVLSSPFLRKWRGKILSASPSLLPLMKDGNAPQEPLQGGFKVTGCTVHFVLESPGPGPAIHRESVAVRAGDSAELLSERVRDAESRALPTALQLVASGAVSLAPDGTVCWKRESRAAALPGEKGGCDSPPAAPESQERDGLRAGQ</sequence>
<dbReference type="PANTHER" id="PTHR43369">
    <property type="entry name" value="PHOSPHORIBOSYLGLYCINAMIDE FORMYLTRANSFERASE"/>
    <property type="match status" value="1"/>
</dbReference>
<evidence type="ECO:0000256" key="4">
    <source>
        <dbReference type="ARBA" id="ARBA00022755"/>
    </source>
</evidence>
<dbReference type="Gene3D" id="3.90.650.10">
    <property type="entry name" value="PurM-like C-terminal domain"/>
    <property type="match status" value="1"/>
</dbReference>
<protein>
    <recommendedName>
        <fullName evidence="2">phosphoribosylglycinamide formyltransferase 1</fullName>
        <ecNumber evidence="2">2.1.2.2</ecNumber>
    </recommendedName>
</protein>
<keyword evidence="3" id="KW-0808">Transferase</keyword>
<reference evidence="7" key="1">
    <citation type="submission" date="2019-10" db="EMBL/GenBank/DDBJ databases">
        <authorList>
            <person name="Soares A.E.R."/>
            <person name="Aleixo A."/>
            <person name="Schneider P."/>
            <person name="Miyaki C.Y."/>
            <person name="Schneider M.P."/>
            <person name="Mello C."/>
            <person name="Vasconcelos A.T.R."/>
        </authorList>
    </citation>
    <scope>NUCLEOTIDE SEQUENCE</scope>
    <source>
        <tissue evidence="7">Muscle</tissue>
    </source>
</reference>
<dbReference type="InterPro" id="IPR036676">
    <property type="entry name" value="PurM-like_C_sf"/>
</dbReference>
<feature type="domain" description="Formyl transferase N-terminal" evidence="6">
    <location>
        <begin position="66"/>
        <end position="193"/>
    </location>
</feature>
<name>A0ABQ9DTF3_9PASS</name>
<feature type="region of interest" description="Disordered" evidence="5">
    <location>
        <begin position="219"/>
        <end position="246"/>
    </location>
</feature>
<evidence type="ECO:0000256" key="5">
    <source>
        <dbReference type="SAM" id="MobiDB-lite"/>
    </source>
</evidence>
<proteinExistence type="predicted"/>
<dbReference type="Gene3D" id="3.40.50.170">
    <property type="entry name" value="Formyl transferase, N-terminal domain"/>
    <property type="match status" value="1"/>
</dbReference>
<keyword evidence="8" id="KW-1185">Reference proteome</keyword>
<evidence type="ECO:0000256" key="2">
    <source>
        <dbReference type="ARBA" id="ARBA00012254"/>
    </source>
</evidence>
<dbReference type="PANTHER" id="PTHR43369:SF2">
    <property type="entry name" value="PHOSPHORIBOSYLGLYCINAMIDE FORMYLTRANSFERASE"/>
    <property type="match status" value="1"/>
</dbReference>
<dbReference type="SUPFAM" id="SSF53328">
    <property type="entry name" value="Formyltransferase"/>
    <property type="match status" value="1"/>
</dbReference>
<dbReference type="InterPro" id="IPR036477">
    <property type="entry name" value="Formyl_transf_N_sf"/>
</dbReference>
<comment type="caution">
    <text evidence="7">The sequence shown here is derived from an EMBL/GenBank/DDBJ whole genome shotgun (WGS) entry which is preliminary data.</text>
</comment>
<dbReference type="SUPFAM" id="SSF56042">
    <property type="entry name" value="PurM C-terminal domain-like"/>
    <property type="match status" value="1"/>
</dbReference>
<gene>
    <name evidence="7" type="ORF">WISP_23035</name>
</gene>
<dbReference type="EMBL" id="WHWB01032481">
    <property type="protein sequence ID" value="KAJ7425564.1"/>
    <property type="molecule type" value="Genomic_DNA"/>
</dbReference>
<feature type="compositionally biased region" description="Basic and acidic residues" evidence="5">
    <location>
        <begin position="236"/>
        <end position="246"/>
    </location>
</feature>
<dbReference type="Proteomes" id="UP001145742">
    <property type="component" value="Unassembled WGS sequence"/>
</dbReference>
<dbReference type="Pfam" id="PF00551">
    <property type="entry name" value="Formyl_trans_N"/>
    <property type="match status" value="1"/>
</dbReference>
<comment type="pathway">
    <text evidence="1">Purine metabolism; IMP biosynthesis via de novo pathway; N(2)-formyl-N(1)-(5-phospho-D-ribosyl)glycinamide from N(1)-(5-phospho-D-ribosyl)glycinamide (10-formyl THF route): step 1/1.</text>
</comment>
<evidence type="ECO:0000259" key="6">
    <source>
        <dbReference type="Pfam" id="PF00551"/>
    </source>
</evidence>
<evidence type="ECO:0000256" key="1">
    <source>
        <dbReference type="ARBA" id="ARBA00005054"/>
    </source>
</evidence>
<dbReference type="EC" id="2.1.2.2" evidence="2"/>
<dbReference type="InterPro" id="IPR002376">
    <property type="entry name" value="Formyl_transf_N"/>
</dbReference>
<evidence type="ECO:0000256" key="3">
    <source>
        <dbReference type="ARBA" id="ARBA00022679"/>
    </source>
</evidence>
<keyword evidence="4" id="KW-0658">Purine biosynthesis</keyword>
<accession>A0ABQ9DTF3</accession>
<evidence type="ECO:0000313" key="8">
    <source>
        <dbReference type="Proteomes" id="UP001145742"/>
    </source>
</evidence>
<organism evidence="7 8">
    <name type="scientific">Willisornis vidua</name>
    <name type="common">Xingu scale-backed antbird</name>
    <dbReference type="NCBI Taxonomy" id="1566151"/>
    <lineage>
        <taxon>Eukaryota</taxon>
        <taxon>Metazoa</taxon>
        <taxon>Chordata</taxon>
        <taxon>Craniata</taxon>
        <taxon>Vertebrata</taxon>
        <taxon>Euteleostomi</taxon>
        <taxon>Archelosauria</taxon>
        <taxon>Archosauria</taxon>
        <taxon>Dinosauria</taxon>
        <taxon>Saurischia</taxon>
        <taxon>Theropoda</taxon>
        <taxon>Coelurosauria</taxon>
        <taxon>Aves</taxon>
        <taxon>Neognathae</taxon>
        <taxon>Neoaves</taxon>
        <taxon>Telluraves</taxon>
        <taxon>Australaves</taxon>
        <taxon>Passeriformes</taxon>
        <taxon>Thamnophilidae</taxon>
        <taxon>Willisornis</taxon>
    </lineage>
</organism>
<evidence type="ECO:0000313" key="7">
    <source>
        <dbReference type="EMBL" id="KAJ7425564.1"/>
    </source>
</evidence>